<accession>D8LCN9</accession>
<dbReference type="CDD" id="cd00537">
    <property type="entry name" value="MTHFR"/>
    <property type="match status" value="1"/>
</dbReference>
<keyword evidence="6" id="KW-0560">Oxidoreductase</keyword>
<feature type="region of interest" description="Disordered" evidence="7">
    <location>
        <begin position="359"/>
        <end position="399"/>
    </location>
</feature>
<dbReference type="GO" id="GO:0035999">
    <property type="term" value="P:tetrahydrofolate interconversion"/>
    <property type="evidence" value="ECO:0007669"/>
    <property type="project" value="UniProtKB-UniPathway"/>
</dbReference>
<dbReference type="GO" id="GO:0009086">
    <property type="term" value="P:methionine biosynthetic process"/>
    <property type="evidence" value="ECO:0007669"/>
    <property type="project" value="TreeGrafter"/>
</dbReference>
<evidence type="ECO:0000256" key="6">
    <source>
        <dbReference type="ARBA" id="ARBA00023002"/>
    </source>
</evidence>
<dbReference type="PANTHER" id="PTHR45754:SF3">
    <property type="entry name" value="METHYLENETETRAHYDROFOLATE REDUCTASE (NADPH)"/>
    <property type="match status" value="1"/>
</dbReference>
<comment type="cofactor">
    <cofactor evidence="1">
        <name>FAD</name>
        <dbReference type="ChEBI" id="CHEBI:57692"/>
    </cofactor>
</comment>
<evidence type="ECO:0000256" key="7">
    <source>
        <dbReference type="SAM" id="MobiDB-lite"/>
    </source>
</evidence>
<dbReference type="NCBIfam" id="TIGR00677">
    <property type="entry name" value="fadh2_euk"/>
    <property type="match status" value="1"/>
</dbReference>
<evidence type="ECO:0000256" key="2">
    <source>
        <dbReference type="ARBA" id="ARBA00004777"/>
    </source>
</evidence>
<dbReference type="Pfam" id="PF02219">
    <property type="entry name" value="MTHFR"/>
    <property type="match status" value="1"/>
</dbReference>
<protein>
    <submittedName>
        <fullName evidence="8">Uncharacterized protein</fullName>
    </submittedName>
</protein>
<dbReference type="GO" id="GO:0071949">
    <property type="term" value="F:FAD binding"/>
    <property type="evidence" value="ECO:0007669"/>
    <property type="project" value="TreeGrafter"/>
</dbReference>
<dbReference type="InterPro" id="IPR029041">
    <property type="entry name" value="FAD-linked_oxidoreductase-like"/>
</dbReference>
<dbReference type="Gene3D" id="3.20.20.220">
    <property type="match status" value="1"/>
</dbReference>
<dbReference type="InterPro" id="IPR003171">
    <property type="entry name" value="Mehydrof_redctse-like"/>
</dbReference>
<dbReference type="InterPro" id="IPR004621">
    <property type="entry name" value="Fadh2_euk"/>
</dbReference>
<keyword evidence="4" id="KW-0285">Flavoprotein</keyword>
<gene>
    <name evidence="8" type="ORF">Esi_0011_0107</name>
</gene>
<comment type="similarity">
    <text evidence="3">Belongs to the methylenetetrahydrofolate reductase family.</text>
</comment>
<sequence>MSSEPDTKIIDLIQASAKEALTEGGAGFQSLEFFPPRTDTGVMNLMDRLGRMKATKPLFVDFTWGAGGSTADLTLDLTTRTKKEHGLVPNMHLTCTNMPVDKIDHALAQCKEHGIRNIVALRGDPPTGSDTWEAAEGGFTCALDLVKYIRKNHGDYFGISVAGYPEGHPNRIKEVPGGVESLSEAEKGRCKISQDAEGKEVVTVCSDADFEIEMNYIKEKVDAGADFIITQMFFDPAVYASYIKACRDRGIEVPVVPGLMCINAYGGFKKMTGFCLTRVPPELMAKMEEMKEDEKAVKAFGVDYGEKMCNALLAAGAPGLHFYTLNLEKVTVGILDRLNLLADYKMAEREEDTAQMIGMIKSSKKSPEESGPENGAGVTPAAPSSLVQTRDEERVLTPA</sequence>
<dbReference type="InParanoid" id="D8LCN9"/>
<dbReference type="OrthoDB" id="16284at2759"/>
<evidence type="ECO:0000313" key="8">
    <source>
        <dbReference type="EMBL" id="CBN79552.1"/>
    </source>
</evidence>
<name>D8LCN9_ECTSI</name>
<evidence type="ECO:0000256" key="4">
    <source>
        <dbReference type="ARBA" id="ARBA00022630"/>
    </source>
</evidence>
<keyword evidence="5" id="KW-0274">FAD</keyword>
<evidence type="ECO:0000256" key="3">
    <source>
        <dbReference type="ARBA" id="ARBA00006743"/>
    </source>
</evidence>
<dbReference type="AlphaFoldDB" id="D8LCN9"/>
<evidence type="ECO:0000256" key="1">
    <source>
        <dbReference type="ARBA" id="ARBA00001974"/>
    </source>
</evidence>
<comment type="pathway">
    <text evidence="2">One-carbon metabolism; tetrahydrofolate interconversion.</text>
</comment>
<dbReference type="EMBL" id="FN649734">
    <property type="protein sequence ID" value="CBN79552.1"/>
    <property type="molecule type" value="Genomic_DNA"/>
</dbReference>
<keyword evidence="9" id="KW-1185">Reference proteome</keyword>
<dbReference type="SUPFAM" id="SSF51730">
    <property type="entry name" value="FAD-linked oxidoreductase"/>
    <property type="match status" value="1"/>
</dbReference>
<dbReference type="GO" id="GO:0005829">
    <property type="term" value="C:cytosol"/>
    <property type="evidence" value="ECO:0007669"/>
    <property type="project" value="TreeGrafter"/>
</dbReference>
<dbReference type="PANTHER" id="PTHR45754">
    <property type="entry name" value="METHYLENETETRAHYDROFOLATE REDUCTASE"/>
    <property type="match status" value="1"/>
</dbReference>
<dbReference type="Proteomes" id="UP000002630">
    <property type="component" value="Linkage Group LG09"/>
</dbReference>
<dbReference type="EMBL" id="FN647789">
    <property type="protein sequence ID" value="CBN79552.1"/>
    <property type="molecule type" value="Genomic_DNA"/>
</dbReference>
<evidence type="ECO:0000256" key="5">
    <source>
        <dbReference type="ARBA" id="ARBA00022827"/>
    </source>
</evidence>
<evidence type="ECO:0000313" key="9">
    <source>
        <dbReference type="Proteomes" id="UP000002630"/>
    </source>
</evidence>
<proteinExistence type="inferred from homology"/>
<dbReference type="UniPathway" id="UPA00193"/>
<feature type="compositionally biased region" description="Basic and acidic residues" evidence="7">
    <location>
        <begin position="389"/>
        <end position="399"/>
    </location>
</feature>
<dbReference type="STRING" id="2880.D8LCN9"/>
<reference evidence="8 9" key="1">
    <citation type="journal article" date="2010" name="Nature">
        <title>The Ectocarpus genome and the independent evolution of multicellularity in brown algae.</title>
        <authorList>
            <person name="Cock J.M."/>
            <person name="Sterck L."/>
            <person name="Rouze P."/>
            <person name="Scornet D."/>
            <person name="Allen A.E."/>
            <person name="Amoutzias G."/>
            <person name="Anthouard V."/>
            <person name="Artiguenave F."/>
            <person name="Aury J.M."/>
            <person name="Badger J.H."/>
            <person name="Beszteri B."/>
            <person name="Billiau K."/>
            <person name="Bonnet E."/>
            <person name="Bothwell J.H."/>
            <person name="Bowler C."/>
            <person name="Boyen C."/>
            <person name="Brownlee C."/>
            <person name="Carrano C.J."/>
            <person name="Charrier B."/>
            <person name="Cho G.Y."/>
            <person name="Coelho S.M."/>
            <person name="Collen J."/>
            <person name="Corre E."/>
            <person name="Da Silva C."/>
            <person name="Delage L."/>
            <person name="Delaroque N."/>
            <person name="Dittami S.M."/>
            <person name="Doulbeau S."/>
            <person name="Elias M."/>
            <person name="Farnham G."/>
            <person name="Gachon C.M."/>
            <person name="Gschloessl B."/>
            <person name="Heesch S."/>
            <person name="Jabbari K."/>
            <person name="Jubin C."/>
            <person name="Kawai H."/>
            <person name="Kimura K."/>
            <person name="Kloareg B."/>
            <person name="Kupper F.C."/>
            <person name="Lang D."/>
            <person name="Le Bail A."/>
            <person name="Leblanc C."/>
            <person name="Lerouge P."/>
            <person name="Lohr M."/>
            <person name="Lopez P.J."/>
            <person name="Martens C."/>
            <person name="Maumus F."/>
            <person name="Michel G."/>
            <person name="Miranda-Saavedra D."/>
            <person name="Morales J."/>
            <person name="Moreau H."/>
            <person name="Motomura T."/>
            <person name="Nagasato C."/>
            <person name="Napoli C.A."/>
            <person name="Nelson D.R."/>
            <person name="Nyvall-Collen P."/>
            <person name="Peters A.F."/>
            <person name="Pommier C."/>
            <person name="Potin P."/>
            <person name="Poulain J."/>
            <person name="Quesneville H."/>
            <person name="Read B."/>
            <person name="Rensing S.A."/>
            <person name="Ritter A."/>
            <person name="Rousvoal S."/>
            <person name="Samanta M."/>
            <person name="Samson G."/>
            <person name="Schroeder D.C."/>
            <person name="Segurens B."/>
            <person name="Strittmatter M."/>
            <person name="Tonon T."/>
            <person name="Tregear J.W."/>
            <person name="Valentin K."/>
            <person name="von Dassow P."/>
            <person name="Yamagishi T."/>
            <person name="Van de Peer Y."/>
            <person name="Wincker P."/>
        </authorList>
    </citation>
    <scope>NUCLEOTIDE SEQUENCE [LARGE SCALE GENOMIC DNA]</scope>
    <source>
        <strain evidence="9">Ec32 / CCAP1310/4</strain>
    </source>
</reference>
<organism evidence="8 9">
    <name type="scientific">Ectocarpus siliculosus</name>
    <name type="common">Brown alga</name>
    <name type="synonym">Conferva siliculosa</name>
    <dbReference type="NCBI Taxonomy" id="2880"/>
    <lineage>
        <taxon>Eukaryota</taxon>
        <taxon>Sar</taxon>
        <taxon>Stramenopiles</taxon>
        <taxon>Ochrophyta</taxon>
        <taxon>PX clade</taxon>
        <taxon>Phaeophyceae</taxon>
        <taxon>Ectocarpales</taxon>
        <taxon>Ectocarpaceae</taxon>
        <taxon>Ectocarpus</taxon>
    </lineage>
</organism>
<dbReference type="GO" id="GO:0004489">
    <property type="term" value="F:methylenetetrahydrofolate reductase [NAD(P)H] activity"/>
    <property type="evidence" value="ECO:0007669"/>
    <property type="project" value="InterPro"/>
</dbReference>
<dbReference type="OMA" id="EMHPQAR"/>
<dbReference type="eggNOG" id="KOG0564">
    <property type="taxonomic scope" value="Eukaryota"/>
</dbReference>